<evidence type="ECO:0000256" key="10">
    <source>
        <dbReference type="ARBA" id="ARBA00023237"/>
    </source>
</evidence>
<feature type="domain" description="TonB-dependent receptor plug" evidence="15">
    <location>
        <begin position="41"/>
        <end position="148"/>
    </location>
</feature>
<evidence type="ECO:0000256" key="3">
    <source>
        <dbReference type="ARBA" id="ARBA00022452"/>
    </source>
</evidence>
<keyword evidence="17" id="KW-1185">Reference proteome</keyword>
<dbReference type="GO" id="GO:0009279">
    <property type="term" value="C:cell outer membrane"/>
    <property type="evidence" value="ECO:0007669"/>
    <property type="project" value="UniProtKB-SubCell"/>
</dbReference>
<sequence>MFSRKILPAVIASSLMLPAIPAFSQLEEVIVTARKREESVLNVPVAITAFSGDQLKQFGTNDMYTLTERVPGFVMGTQVASIGPTPSLRGIGTGTLNPTIDQSVSLNVDGQGFSQALAFSSSLFDMASLEVLRGPQSLFYGKNSTAGVISINTNDPGDEFELEVGAGYEDNAEEYLVHGIVSGPITDTLGARLAVQYSDMEGWQDNTAVGDGISSITPNVPKVPNKDELVIRGTLKWEPSDTFSAKLKANYNEVYIDGSGGAGQIAGCLGGVTTDVPDDYFLGDALGAFYGTNSPQWFAANEDCKLDGNVNAVWVNPDNPLYTGIRNNGVPFYDLEQYWGSLQLDWQVTDQLLLSSVTAYADAEHSVMINGTQSGFAGPLIIADTDFTREDFTQELRLTSSFDGALNFMAGLYYQDGEMANRTGLFFFQPVFGSFPQGYLPIDVTTMAAFGQVLWSITPELELAVGARYTDEERDYNPVNKETGEPFPIELYQTDNLQTDDVSPEISITWTPTDTLTLFAGYRKAFKSGSWDTISNPSGVDTSFKDEEVEGYEGGIKTYLAENTVSLNASVYYYEYDDLQVGANESTPQGFLIRTLNAASATVWGVDFDVAYAPLSVDGLELFAVANWNNAEYDTFDNALCWGGQTFEEGCTEAFNEETGLYQAQDLSGGDLLRAPEFQATFGFTYERPVSESLIMSFGSSTQWSDEYAANTLLRDDFYQDSYFKTSASLGLRDADGNWEISLIGKNLTDEITAGNCTNFNGVYSNLPGSIVTGSPDGVQGFGGKDELACITDRGRELWVKFVYRI</sequence>
<reference evidence="16 17" key="1">
    <citation type="submission" date="2019-04" db="EMBL/GenBank/DDBJ databases">
        <title>Taxonomy of novel Haliea sp. from mangrove soil of West Coast of India.</title>
        <authorList>
            <person name="Verma A."/>
            <person name="Kumar P."/>
            <person name="Krishnamurthi S."/>
        </authorList>
    </citation>
    <scope>NUCLEOTIDE SEQUENCE [LARGE SCALE GENOMIC DNA]</scope>
    <source>
        <strain evidence="16 17">SAOS-164</strain>
    </source>
</reference>
<feature type="signal peptide" evidence="13">
    <location>
        <begin position="1"/>
        <end position="24"/>
    </location>
</feature>
<dbReference type="Gene3D" id="2.40.170.20">
    <property type="entry name" value="TonB-dependent receptor, beta-barrel domain"/>
    <property type="match status" value="1"/>
</dbReference>
<evidence type="ECO:0000256" key="1">
    <source>
        <dbReference type="ARBA" id="ARBA00004571"/>
    </source>
</evidence>
<dbReference type="InterPro" id="IPR012910">
    <property type="entry name" value="Plug_dom"/>
</dbReference>
<comment type="caution">
    <text evidence="16">The sequence shown here is derived from an EMBL/GenBank/DDBJ whole genome shotgun (WGS) entry which is preliminary data.</text>
</comment>
<evidence type="ECO:0000256" key="11">
    <source>
        <dbReference type="PROSITE-ProRule" id="PRU01360"/>
    </source>
</evidence>
<evidence type="ECO:0000256" key="2">
    <source>
        <dbReference type="ARBA" id="ARBA00022448"/>
    </source>
</evidence>
<dbReference type="OrthoDB" id="7051185at2"/>
<evidence type="ECO:0000259" key="15">
    <source>
        <dbReference type="Pfam" id="PF07715"/>
    </source>
</evidence>
<organism evidence="16 17">
    <name type="scientific">Mangrovimicrobium sediminis</name>
    <dbReference type="NCBI Taxonomy" id="2562682"/>
    <lineage>
        <taxon>Bacteria</taxon>
        <taxon>Pseudomonadati</taxon>
        <taxon>Pseudomonadota</taxon>
        <taxon>Gammaproteobacteria</taxon>
        <taxon>Cellvibrionales</taxon>
        <taxon>Halieaceae</taxon>
        <taxon>Mangrovimicrobium</taxon>
    </lineage>
</organism>
<dbReference type="InterPro" id="IPR036942">
    <property type="entry name" value="Beta-barrel_TonB_sf"/>
</dbReference>
<dbReference type="PANTHER" id="PTHR32552:SF81">
    <property type="entry name" value="TONB-DEPENDENT OUTER MEMBRANE RECEPTOR"/>
    <property type="match status" value="1"/>
</dbReference>
<name>A0A4Z0M4D5_9GAMM</name>
<protein>
    <recommendedName>
        <fullName evidence="18">TonB-dependent receptor</fullName>
    </recommendedName>
</protein>
<keyword evidence="13" id="KW-0732">Signal</keyword>
<evidence type="ECO:0000256" key="9">
    <source>
        <dbReference type="ARBA" id="ARBA00023136"/>
    </source>
</evidence>
<evidence type="ECO:0000256" key="6">
    <source>
        <dbReference type="ARBA" id="ARBA00023004"/>
    </source>
</evidence>
<evidence type="ECO:0000256" key="12">
    <source>
        <dbReference type="RuleBase" id="RU003357"/>
    </source>
</evidence>
<evidence type="ECO:0000313" key="16">
    <source>
        <dbReference type="EMBL" id="TGD74553.1"/>
    </source>
</evidence>
<evidence type="ECO:0000313" key="17">
    <source>
        <dbReference type="Proteomes" id="UP000298050"/>
    </source>
</evidence>
<keyword evidence="2 11" id="KW-0813">Transport</keyword>
<dbReference type="AlphaFoldDB" id="A0A4Z0M4D5"/>
<evidence type="ECO:0008006" key="18">
    <source>
        <dbReference type="Google" id="ProtNLM"/>
    </source>
</evidence>
<dbReference type="InterPro" id="IPR000531">
    <property type="entry name" value="Beta-barrel_TonB"/>
</dbReference>
<evidence type="ECO:0000256" key="5">
    <source>
        <dbReference type="ARBA" id="ARBA00022692"/>
    </source>
</evidence>
<evidence type="ECO:0000256" key="7">
    <source>
        <dbReference type="ARBA" id="ARBA00023065"/>
    </source>
</evidence>
<dbReference type="GO" id="GO:0006826">
    <property type="term" value="P:iron ion transport"/>
    <property type="evidence" value="ECO:0007669"/>
    <property type="project" value="UniProtKB-KW"/>
</dbReference>
<dbReference type="SUPFAM" id="SSF56935">
    <property type="entry name" value="Porins"/>
    <property type="match status" value="1"/>
</dbReference>
<dbReference type="RefSeq" id="WP_135441511.1">
    <property type="nucleotide sequence ID" value="NZ_SRLE01000005.1"/>
</dbReference>
<keyword evidence="5 11" id="KW-0812">Transmembrane</keyword>
<dbReference type="Pfam" id="PF00593">
    <property type="entry name" value="TonB_dep_Rec_b-barrel"/>
    <property type="match status" value="1"/>
</dbReference>
<proteinExistence type="inferred from homology"/>
<keyword evidence="6" id="KW-0408">Iron</keyword>
<comment type="similarity">
    <text evidence="11 12">Belongs to the TonB-dependent receptor family.</text>
</comment>
<keyword evidence="8 12" id="KW-0798">TonB box</keyword>
<keyword evidence="4" id="KW-0410">Iron transport</keyword>
<evidence type="ECO:0000256" key="4">
    <source>
        <dbReference type="ARBA" id="ARBA00022496"/>
    </source>
</evidence>
<keyword evidence="9 11" id="KW-0472">Membrane</keyword>
<evidence type="ECO:0000256" key="13">
    <source>
        <dbReference type="SAM" id="SignalP"/>
    </source>
</evidence>
<keyword evidence="3 11" id="KW-1134">Transmembrane beta strand</keyword>
<accession>A0A4Z0M4D5</accession>
<dbReference type="PANTHER" id="PTHR32552">
    <property type="entry name" value="FERRICHROME IRON RECEPTOR-RELATED"/>
    <property type="match status" value="1"/>
</dbReference>
<dbReference type="Pfam" id="PF07715">
    <property type="entry name" value="Plug"/>
    <property type="match status" value="1"/>
</dbReference>
<gene>
    <name evidence="16" type="ORF">E4634_04925</name>
</gene>
<keyword evidence="7" id="KW-0406">Ion transport</keyword>
<keyword evidence="10 11" id="KW-0998">Cell outer membrane</keyword>
<dbReference type="Proteomes" id="UP000298050">
    <property type="component" value="Unassembled WGS sequence"/>
</dbReference>
<evidence type="ECO:0000259" key="14">
    <source>
        <dbReference type="Pfam" id="PF00593"/>
    </source>
</evidence>
<comment type="subcellular location">
    <subcellularLocation>
        <location evidence="1 11">Cell outer membrane</location>
        <topology evidence="1 11">Multi-pass membrane protein</topology>
    </subcellularLocation>
</comment>
<dbReference type="PROSITE" id="PS52016">
    <property type="entry name" value="TONB_DEPENDENT_REC_3"/>
    <property type="match status" value="1"/>
</dbReference>
<feature type="chain" id="PRO_5021263261" description="TonB-dependent receptor" evidence="13">
    <location>
        <begin position="25"/>
        <end position="806"/>
    </location>
</feature>
<dbReference type="EMBL" id="SRLE01000005">
    <property type="protein sequence ID" value="TGD74553.1"/>
    <property type="molecule type" value="Genomic_DNA"/>
</dbReference>
<feature type="domain" description="TonB-dependent receptor-like beta-barrel" evidence="14">
    <location>
        <begin position="296"/>
        <end position="748"/>
    </location>
</feature>
<evidence type="ECO:0000256" key="8">
    <source>
        <dbReference type="ARBA" id="ARBA00023077"/>
    </source>
</evidence>
<dbReference type="InterPro" id="IPR039426">
    <property type="entry name" value="TonB-dep_rcpt-like"/>
</dbReference>